<dbReference type="RefSeq" id="WP_045105874.1">
    <property type="nucleotide sequence ID" value="NZ_LN681225.1"/>
</dbReference>
<dbReference type="PATRIC" id="fig|449.7.peg.684"/>
<proteinExistence type="predicted"/>
<dbReference type="AlphaFoldDB" id="A0A0A8USM5"/>
<dbReference type="OrthoDB" id="5651329at2"/>
<dbReference type="KEGG" id="lha:LHA_1468"/>
<name>A0A0A8USM5_LEGHA</name>
<feature type="region of interest" description="Disordered" evidence="1">
    <location>
        <begin position="780"/>
        <end position="801"/>
    </location>
</feature>
<protein>
    <submittedName>
        <fullName evidence="3">Uncharacterized protein</fullName>
    </submittedName>
</protein>
<keyword evidence="2" id="KW-0472">Membrane</keyword>
<dbReference type="STRING" id="449.LHA_1468"/>
<feature type="transmembrane region" description="Helical" evidence="2">
    <location>
        <begin position="928"/>
        <end position="952"/>
    </location>
</feature>
<organism evidence="3 4">
    <name type="scientific">Legionella hackeliae</name>
    <dbReference type="NCBI Taxonomy" id="449"/>
    <lineage>
        <taxon>Bacteria</taxon>
        <taxon>Pseudomonadati</taxon>
        <taxon>Pseudomonadota</taxon>
        <taxon>Gammaproteobacteria</taxon>
        <taxon>Legionellales</taxon>
        <taxon>Legionellaceae</taxon>
        <taxon>Legionella</taxon>
    </lineage>
</organism>
<evidence type="ECO:0000313" key="3">
    <source>
        <dbReference type="EMBL" id="CEK10511.1"/>
    </source>
</evidence>
<dbReference type="Proteomes" id="UP000032803">
    <property type="component" value="Chromosome I"/>
</dbReference>
<dbReference type="HOGENOM" id="CLU_286802_0_0_6"/>
<keyword evidence="4" id="KW-1185">Reference proteome</keyword>
<sequence length="985" mass="111452">MPKPNNLKDIFECLSQEETKQPHYFIFPLGTDTVFTPQPTITLSNPVAKKSYERGETLSYAAQAVVSILDEEAEITKTTDPLSYCSPSVDVLNGPTTLGSEVGERVAQAVFLILRAIAEGKKTIQIAAHSRGAVESVLIMHELARIKKTLGEEPHQSLFDVLRGSPCSYTRAAVQKFFKNTEADHLDLRKLLLDRLQTVRINPFLIDPVPGGGFLKIPGIAWKDDRFYQQPPFDNYELLLYRDERTRCFTPIVPNGMQPLIIPGHHGSASGNRYNQQLEELPANIKNRDTTTVQDLVLCKIFHFFHKTTGLFAPNTYGLNLSHPELDGVLNRFLGATESERYKVILDHYLAVEQNDEAFRFFENGSYAVLGAQYTKERERFVHFHGNRHEKMRNVAPQMLGKFVNPEHAMLYLRQYIQLDRLTDATPDALVEAIANAIENTIDEMVLGDGKVPSKLLQLVRDKNTRSVFFEGLSVFVDEISQKYLRNNLTEEEDKRLRGAIAKPFALLARALGGKRGDISQDDVDILKECSNLLKAGLKRTIETHFKSIIEQSDTLHDQLEYTLAPPEQFQSTFKKFVSNLDTNADGTGILALLQAKMQTLRPITIEIVKQMLTEALEEIRSDRSLNLEQKAKINELILNEKNTHLDAFFEASQTPPAKHLANIEQLYNLVTSLKKDYLSLNELLSPEQLDIDAKQLHFRSLDLIKIAAMLLKEKKFDLHIQPDSISEKFFALIKKEAIALGASSPDVEDLEKALATREQRISQLTQETEKLREDIAKANEAHQHQSNTHGDETRSKNEEIQRITARASEQQELIKKLQSPVEVKKALLIDERLIPLVNNYLTHLLSEAIQLYPQLAKATIDQPLPEINDNDYKKIRDKFNEVHALKQELLDGETVPLASDRLERFKGSLSRMEDKLNLHRDSGFKRFLGGCLVIISIIVTGVLPGIGLLAYSTFADKKLSFFSTKTKGNLFVEEARKLEINSKA</sequence>
<keyword evidence="2" id="KW-1133">Transmembrane helix</keyword>
<evidence type="ECO:0000313" key="4">
    <source>
        <dbReference type="Proteomes" id="UP000032803"/>
    </source>
</evidence>
<evidence type="ECO:0000256" key="2">
    <source>
        <dbReference type="SAM" id="Phobius"/>
    </source>
</evidence>
<reference evidence="4" key="1">
    <citation type="submission" date="2014-09" db="EMBL/GenBank/DDBJ databases">
        <authorList>
            <person name="Gomez-Valero L."/>
        </authorList>
    </citation>
    <scope>NUCLEOTIDE SEQUENCE [LARGE SCALE GENOMIC DNA]</scope>
    <source>
        <strain evidence="4">ATCC35250</strain>
    </source>
</reference>
<evidence type="ECO:0000256" key="1">
    <source>
        <dbReference type="SAM" id="MobiDB-lite"/>
    </source>
</evidence>
<accession>A0A0A8USM5</accession>
<dbReference type="EMBL" id="LN681225">
    <property type="protein sequence ID" value="CEK10511.1"/>
    <property type="molecule type" value="Genomic_DNA"/>
</dbReference>
<keyword evidence="2" id="KW-0812">Transmembrane</keyword>
<gene>
    <name evidence="3" type="ORF">LHA_1468</name>
</gene>